<comment type="cofactor">
    <cofactor evidence="2">
        <name>NAD(+)</name>
        <dbReference type="ChEBI" id="CHEBI:57540"/>
    </cofactor>
</comment>
<keyword evidence="6" id="KW-0520">NAD</keyword>
<comment type="similarity">
    <text evidence="3">Belongs to the NAD(P)-dependent epimerase/dehydratase family. dTDP-glucose dehydratase subfamily.</text>
</comment>
<dbReference type="InterPro" id="IPR016040">
    <property type="entry name" value="NAD(P)-bd_dom"/>
</dbReference>
<dbReference type="InterPro" id="IPR036291">
    <property type="entry name" value="NAD(P)-bd_dom_sf"/>
</dbReference>
<comment type="catalytic activity">
    <reaction evidence="1">
        <text>dTDP-alpha-D-glucose = dTDP-4-dehydro-6-deoxy-alpha-D-glucose + H2O</text>
        <dbReference type="Rhea" id="RHEA:17221"/>
        <dbReference type="ChEBI" id="CHEBI:15377"/>
        <dbReference type="ChEBI" id="CHEBI:57477"/>
        <dbReference type="ChEBI" id="CHEBI:57649"/>
        <dbReference type="EC" id="4.2.1.46"/>
    </reaction>
</comment>
<feature type="domain" description="NAD(P)-binding" evidence="8">
    <location>
        <begin position="6"/>
        <end position="307"/>
    </location>
</feature>
<dbReference type="Gene3D" id="3.40.50.720">
    <property type="entry name" value="NAD(P)-binding Rossmann-like Domain"/>
    <property type="match status" value="1"/>
</dbReference>
<evidence type="ECO:0000259" key="8">
    <source>
        <dbReference type="Pfam" id="PF16363"/>
    </source>
</evidence>
<dbReference type="CDD" id="cd05246">
    <property type="entry name" value="dTDP_GD_SDR_e"/>
    <property type="match status" value="1"/>
</dbReference>
<dbReference type="GO" id="GO:0008460">
    <property type="term" value="F:dTDP-glucose 4,6-dehydratase activity"/>
    <property type="evidence" value="ECO:0007669"/>
    <property type="project" value="UniProtKB-EC"/>
</dbReference>
<dbReference type="PANTHER" id="PTHR43000">
    <property type="entry name" value="DTDP-D-GLUCOSE 4,6-DEHYDRATASE-RELATED"/>
    <property type="match status" value="1"/>
</dbReference>
<evidence type="ECO:0000256" key="1">
    <source>
        <dbReference type="ARBA" id="ARBA00001539"/>
    </source>
</evidence>
<evidence type="ECO:0000256" key="3">
    <source>
        <dbReference type="ARBA" id="ARBA00008178"/>
    </source>
</evidence>
<reference evidence="9 10" key="1">
    <citation type="submission" date="2018-06" db="EMBL/GenBank/DDBJ databases">
        <authorList>
            <consortium name="Pathogen Informatics"/>
            <person name="Doyle S."/>
        </authorList>
    </citation>
    <scope>NUCLEOTIDE SEQUENCE [LARGE SCALE GENOMIC DNA]</scope>
    <source>
        <strain evidence="9 10">NCTC4824</strain>
    </source>
</reference>
<dbReference type="EMBL" id="LS483476">
    <property type="protein sequence ID" value="SQI61495.1"/>
    <property type="molecule type" value="Genomic_DNA"/>
</dbReference>
<evidence type="ECO:0000313" key="10">
    <source>
        <dbReference type="Proteomes" id="UP000249134"/>
    </source>
</evidence>
<dbReference type="Proteomes" id="UP000249134">
    <property type="component" value="Chromosome 1"/>
</dbReference>
<dbReference type="Pfam" id="PF16363">
    <property type="entry name" value="GDP_Man_Dehyd"/>
    <property type="match status" value="1"/>
</dbReference>
<evidence type="ECO:0000256" key="4">
    <source>
        <dbReference type="ARBA" id="ARBA00011990"/>
    </source>
</evidence>
<dbReference type="Gene3D" id="3.90.25.10">
    <property type="entry name" value="UDP-galactose 4-epimerase, domain 1"/>
    <property type="match status" value="1"/>
</dbReference>
<proteinExistence type="inferred from homology"/>
<evidence type="ECO:0000313" key="9">
    <source>
        <dbReference type="EMBL" id="SQI61495.1"/>
    </source>
</evidence>
<dbReference type="GO" id="GO:0009225">
    <property type="term" value="P:nucleotide-sugar metabolic process"/>
    <property type="evidence" value="ECO:0007669"/>
    <property type="project" value="InterPro"/>
</dbReference>
<keyword evidence="10" id="KW-1185">Reference proteome</keyword>
<dbReference type="RefSeq" id="WP_066146662.1">
    <property type="nucleotide sequence ID" value="NZ_CBCSGM010000011.1"/>
</dbReference>
<keyword evidence="7 9" id="KW-0456">Lyase</keyword>
<dbReference type="SUPFAM" id="SSF51735">
    <property type="entry name" value="NAD(P)-binding Rossmann-fold domains"/>
    <property type="match status" value="1"/>
</dbReference>
<evidence type="ECO:0000256" key="7">
    <source>
        <dbReference type="ARBA" id="ARBA00023239"/>
    </source>
</evidence>
<dbReference type="NCBIfam" id="TIGR01181">
    <property type="entry name" value="dTDP_gluc_dehyt"/>
    <property type="match status" value="1"/>
</dbReference>
<dbReference type="AlphaFoldDB" id="A0A2X4ZAM4"/>
<gene>
    <name evidence="9" type="primary">rffG</name>
    <name evidence="9" type="ORF">NCTC4824_03255</name>
</gene>
<sequence length="315" mass="35689">MKKHLLVTGGAGFIGSNFISYMLSNTNYYITNLDSLTYAGNLKNIEAFRESKKYRFIQCDISRVNELQSVFDQKYEAIINFAAESHVDRSIMNAVPFIYSNILGAFNLLQAVLSGKASRMIQISTDEVYGSLQPTEYPFTEKTSLSPNNPYSASKASADLLVRSFYQTHQLPLIITRCSNNYGPRQHTEKLIPQTIIHTLKNKEIPVYGDGSNIRDWIYVEDHCRAIHMVLQKGRAGEVYNIGGTEEKTNLEVVETILTQLGADKKLVKMVKDRKGHDLRYAMDSSKITKELGWKPSISFSEGIQKTIDWYGDKN</sequence>
<evidence type="ECO:0000256" key="5">
    <source>
        <dbReference type="ARBA" id="ARBA00016977"/>
    </source>
</evidence>
<dbReference type="STRING" id="1348624.GCA_001591545_04038"/>
<evidence type="ECO:0000256" key="2">
    <source>
        <dbReference type="ARBA" id="ARBA00001911"/>
    </source>
</evidence>
<dbReference type="EC" id="4.2.1.46" evidence="4"/>
<name>A0A2X4ZAM4_LEDLE</name>
<evidence type="ECO:0000256" key="6">
    <source>
        <dbReference type="ARBA" id="ARBA00023027"/>
    </source>
</evidence>
<dbReference type="KEGG" id="blen:NCTC4824_03255"/>
<accession>A0A2X4ZAM4</accession>
<protein>
    <recommendedName>
        <fullName evidence="5">dTDP-glucose 4,6-dehydratase</fullName>
        <ecNumber evidence="4">4.2.1.46</ecNumber>
    </recommendedName>
</protein>
<organism evidence="9 10">
    <name type="scientific">Lederbergia lenta</name>
    <name type="common">Bacillus lentus</name>
    <dbReference type="NCBI Taxonomy" id="1467"/>
    <lineage>
        <taxon>Bacteria</taxon>
        <taxon>Bacillati</taxon>
        <taxon>Bacillota</taxon>
        <taxon>Bacilli</taxon>
        <taxon>Bacillales</taxon>
        <taxon>Bacillaceae</taxon>
        <taxon>Lederbergia</taxon>
    </lineage>
</organism>
<dbReference type="InterPro" id="IPR005888">
    <property type="entry name" value="dTDP_Gluc_deHydtase"/>
</dbReference>